<dbReference type="Gene3D" id="3.40.109.10">
    <property type="entry name" value="NADH Oxidase"/>
    <property type="match status" value="1"/>
</dbReference>
<dbReference type="PANTHER" id="PTHR43673">
    <property type="entry name" value="NAD(P)H NITROREDUCTASE YDGI-RELATED"/>
    <property type="match status" value="1"/>
</dbReference>
<protein>
    <submittedName>
        <fullName evidence="4">Nitroreductase family protein</fullName>
    </submittedName>
</protein>
<keyword evidence="5" id="KW-1185">Reference proteome</keyword>
<dbReference type="AlphaFoldDB" id="A0AA42DLX7"/>
<gene>
    <name evidence="4" type="ORF">PBV87_06670</name>
</gene>
<evidence type="ECO:0000313" key="5">
    <source>
        <dbReference type="Proteomes" id="UP001169242"/>
    </source>
</evidence>
<proteinExistence type="inferred from homology"/>
<dbReference type="Proteomes" id="UP001169242">
    <property type="component" value="Unassembled WGS sequence"/>
</dbReference>
<keyword evidence="2" id="KW-0560">Oxidoreductase</keyword>
<evidence type="ECO:0000256" key="2">
    <source>
        <dbReference type="ARBA" id="ARBA00023002"/>
    </source>
</evidence>
<dbReference type="PANTHER" id="PTHR43673:SF10">
    <property type="entry name" value="NADH DEHYDROGENASE_NAD(P)H NITROREDUCTASE XCC3605-RELATED"/>
    <property type="match status" value="1"/>
</dbReference>
<evidence type="ECO:0000259" key="3">
    <source>
        <dbReference type="Pfam" id="PF00881"/>
    </source>
</evidence>
<evidence type="ECO:0000313" key="4">
    <source>
        <dbReference type="EMBL" id="MDA3731171.1"/>
    </source>
</evidence>
<dbReference type="GO" id="GO:0016491">
    <property type="term" value="F:oxidoreductase activity"/>
    <property type="evidence" value="ECO:0007669"/>
    <property type="project" value="UniProtKB-KW"/>
</dbReference>
<dbReference type="EMBL" id="JAQIFT010000028">
    <property type="protein sequence ID" value="MDA3731171.1"/>
    <property type="molecule type" value="Genomic_DNA"/>
</dbReference>
<reference evidence="4" key="1">
    <citation type="journal article" date="2023" name="Int. J. Syst. Evol. Microbiol.">
        <title>&lt;i&gt;Holtiella tumoricola&lt;/i&gt; gen. nov. sp. nov., isolated from a human clinical sample.</title>
        <authorList>
            <person name="Allen-Vercoe E."/>
            <person name="Daigneault M.C."/>
            <person name="Vancuren S.J."/>
            <person name="Cochrane K."/>
            <person name="O'Neal L.L."/>
            <person name="Sankaranarayanan K."/>
            <person name="Lawson P.A."/>
        </authorList>
    </citation>
    <scope>NUCLEOTIDE SEQUENCE</scope>
    <source>
        <strain evidence="4">CC70A</strain>
    </source>
</reference>
<organism evidence="4 5">
    <name type="scientific">Holtiella tumoricola</name>
    <dbReference type="NCBI Taxonomy" id="3018743"/>
    <lineage>
        <taxon>Bacteria</taxon>
        <taxon>Bacillati</taxon>
        <taxon>Bacillota</taxon>
        <taxon>Clostridia</taxon>
        <taxon>Lachnospirales</taxon>
        <taxon>Cellulosilyticaceae</taxon>
        <taxon>Holtiella</taxon>
    </lineage>
</organism>
<comment type="caution">
    <text evidence="4">The sequence shown here is derived from an EMBL/GenBank/DDBJ whole genome shotgun (WGS) entry which is preliminary data.</text>
</comment>
<name>A0AA42DLX7_9FIRM</name>
<sequence>MSIITSRQSIRTFLDKSVEQDQIMQIVEAGMAAPSSKNKRPWQFLVIKNTELLQEILAFHPNWKMVKGAQKAIIVCGDKSKDDREQQLTMTCSAVAQNILLKSTELGLGSVWLGCFPDAARCNFLIEKLELPSYIVPMALIPIGYAAETSEKNRVIDLQKIHIDRWQ</sequence>
<feature type="domain" description="Nitroreductase" evidence="3">
    <location>
        <begin position="63"/>
        <end position="145"/>
    </location>
</feature>
<dbReference type="RefSeq" id="WP_053982553.1">
    <property type="nucleotide sequence ID" value="NZ_JAQIFT010000028.1"/>
</dbReference>
<evidence type="ECO:0000256" key="1">
    <source>
        <dbReference type="ARBA" id="ARBA00007118"/>
    </source>
</evidence>
<dbReference type="InterPro" id="IPR000415">
    <property type="entry name" value="Nitroreductase-like"/>
</dbReference>
<accession>A0AA42DLX7</accession>
<feature type="domain" description="Nitroreductase" evidence="3">
    <location>
        <begin position="4"/>
        <end position="57"/>
    </location>
</feature>
<comment type="similarity">
    <text evidence="1">Belongs to the nitroreductase family.</text>
</comment>
<dbReference type="InterPro" id="IPR029479">
    <property type="entry name" value="Nitroreductase"/>
</dbReference>
<dbReference type="Pfam" id="PF00881">
    <property type="entry name" value="Nitroreductase"/>
    <property type="match status" value="2"/>
</dbReference>
<dbReference type="SUPFAM" id="SSF55469">
    <property type="entry name" value="FMN-dependent nitroreductase-like"/>
    <property type="match status" value="1"/>
</dbReference>